<evidence type="ECO:0000259" key="5">
    <source>
        <dbReference type="PROSITE" id="PS51503"/>
    </source>
</evidence>
<reference evidence="6 7" key="1">
    <citation type="submission" date="2020-08" db="EMBL/GenBank/DDBJ databases">
        <title>Genomic Encyclopedia of Type Strains, Phase IV (KMG-IV): sequencing the most valuable type-strain genomes for metagenomic binning, comparative biology and taxonomic classification.</title>
        <authorList>
            <person name="Goeker M."/>
        </authorList>
    </citation>
    <scope>NUCLEOTIDE SEQUENCE [LARGE SCALE GENOMIC DNA]</scope>
    <source>
        <strain evidence="6 7">DSM 14552</strain>
    </source>
</reference>
<evidence type="ECO:0000256" key="1">
    <source>
        <dbReference type="ARBA" id="ARBA00022692"/>
    </source>
</evidence>
<feature type="transmembrane region" description="Helical" evidence="4">
    <location>
        <begin position="58"/>
        <end position="75"/>
    </location>
</feature>
<dbReference type="AlphaFoldDB" id="A0A7W5ZXP6"/>
<keyword evidence="7" id="KW-1185">Reference proteome</keyword>
<evidence type="ECO:0000313" key="7">
    <source>
        <dbReference type="Proteomes" id="UP000562395"/>
    </source>
</evidence>
<protein>
    <recommendedName>
        <fullName evidence="5">HIG1 domain-containing protein</fullName>
    </recommendedName>
</protein>
<feature type="transmembrane region" description="Helical" evidence="4">
    <location>
        <begin position="6"/>
        <end position="28"/>
    </location>
</feature>
<feature type="domain" description="HIG1" evidence="5">
    <location>
        <begin position="1"/>
        <end position="76"/>
    </location>
</feature>
<dbReference type="InterPro" id="IPR007667">
    <property type="entry name" value="Hypoxia_induced_domain"/>
</dbReference>
<evidence type="ECO:0000256" key="4">
    <source>
        <dbReference type="SAM" id="Phobius"/>
    </source>
</evidence>
<dbReference type="Proteomes" id="UP000562395">
    <property type="component" value="Unassembled WGS sequence"/>
</dbReference>
<gene>
    <name evidence="6" type="ORF">GGQ88_003200</name>
</gene>
<comment type="caution">
    <text evidence="6">The sequence shown here is derived from an EMBL/GenBank/DDBJ whole genome shotgun (WGS) entry which is preliminary data.</text>
</comment>
<keyword evidence="3 4" id="KW-0472">Membrane</keyword>
<evidence type="ECO:0000256" key="2">
    <source>
        <dbReference type="ARBA" id="ARBA00022989"/>
    </source>
</evidence>
<dbReference type="RefSeq" id="WP_183614408.1">
    <property type="nucleotide sequence ID" value="NZ_JACICY010000008.1"/>
</dbReference>
<evidence type="ECO:0000256" key="3">
    <source>
        <dbReference type="ARBA" id="ARBA00023136"/>
    </source>
</evidence>
<sequence length="76" mass="8347">MMYVLIPLIVVLVGMTVLSLVRGIIAFLKTTEADLNRDPALGATDMQLLQNKMMFNRIKFQGLAVLAVAILMAVAR</sequence>
<accession>A0A7W5ZXP6</accession>
<keyword evidence="1 4" id="KW-0812">Transmembrane</keyword>
<keyword evidence="2 4" id="KW-1133">Transmembrane helix</keyword>
<evidence type="ECO:0000313" key="6">
    <source>
        <dbReference type="EMBL" id="MBB3861910.1"/>
    </source>
</evidence>
<name>A0A7W5ZXP6_9SPHN</name>
<dbReference type="PROSITE" id="PS51503">
    <property type="entry name" value="HIG1"/>
    <property type="match status" value="1"/>
</dbReference>
<organism evidence="6 7">
    <name type="scientific">Novosphingobium hassiacum</name>
    <dbReference type="NCBI Taxonomy" id="173676"/>
    <lineage>
        <taxon>Bacteria</taxon>
        <taxon>Pseudomonadati</taxon>
        <taxon>Pseudomonadota</taxon>
        <taxon>Alphaproteobacteria</taxon>
        <taxon>Sphingomonadales</taxon>
        <taxon>Sphingomonadaceae</taxon>
        <taxon>Novosphingobium</taxon>
    </lineage>
</organism>
<dbReference type="EMBL" id="JACICY010000008">
    <property type="protein sequence ID" value="MBB3861910.1"/>
    <property type="molecule type" value="Genomic_DNA"/>
</dbReference>
<proteinExistence type="predicted"/>